<dbReference type="GO" id="GO:0003887">
    <property type="term" value="F:DNA-directed DNA polymerase activity"/>
    <property type="evidence" value="ECO:0007669"/>
    <property type="project" value="UniProtKB-KW"/>
</dbReference>
<evidence type="ECO:0000256" key="1">
    <source>
        <dbReference type="ARBA" id="ARBA00004123"/>
    </source>
</evidence>
<dbReference type="InterPro" id="IPR050951">
    <property type="entry name" value="Retrovirus_Pol_polyprotein"/>
</dbReference>
<dbReference type="GO" id="GO:0004519">
    <property type="term" value="F:endonuclease activity"/>
    <property type="evidence" value="ECO:0007669"/>
    <property type="project" value="UniProtKB-KW"/>
</dbReference>
<dbReference type="FunFam" id="1.10.340.70:FF:000001">
    <property type="entry name" value="Retrovirus-related Pol polyprotein from transposon gypsy-like Protein"/>
    <property type="match status" value="1"/>
</dbReference>
<keyword evidence="3" id="KW-0808">Transferase</keyword>
<dbReference type="Pfam" id="PF00385">
    <property type="entry name" value="Chromo"/>
    <property type="match status" value="1"/>
</dbReference>
<dbReference type="InterPro" id="IPR043502">
    <property type="entry name" value="DNA/RNA_pol_sf"/>
</dbReference>
<evidence type="ECO:0000256" key="13">
    <source>
        <dbReference type="ARBA" id="ARBA00022932"/>
    </source>
</evidence>
<dbReference type="GO" id="GO:0004190">
    <property type="term" value="F:aspartic-type endopeptidase activity"/>
    <property type="evidence" value="ECO:0007669"/>
    <property type="project" value="UniProtKB-KW"/>
</dbReference>
<keyword evidence="10" id="KW-0460">Magnesium</keyword>
<dbReference type="GO" id="GO:0005634">
    <property type="term" value="C:nucleus"/>
    <property type="evidence" value="ECO:0007669"/>
    <property type="project" value="UniProtKB-SubCell"/>
</dbReference>
<keyword evidence="20" id="KW-1185">Reference proteome</keyword>
<name>A0A2Z7CMS0_9LAMI</name>
<keyword evidence="7" id="KW-0064">Aspartyl protease</keyword>
<keyword evidence="13" id="KW-0239">DNA-directed DNA polymerase</keyword>
<dbReference type="SMART" id="SM00298">
    <property type="entry name" value="CHROMO"/>
    <property type="match status" value="1"/>
</dbReference>
<dbReference type="CDD" id="cd00024">
    <property type="entry name" value="CD_CSD"/>
    <property type="match status" value="1"/>
</dbReference>
<sequence>MQDGHPIAYESRKLNETERRYTVQEKEMTAIIHCLRVWRHYLLGARFIVKTDNIATSYFQSQKKLSPKQARWQDFLAEFDYVLEYRPGKANVVADALSRKSELASISTVLGDLPTRIKEGLGHDPVAKELVKLAEQGKTRQFWLEDGLLYTQGRRLYVPKWEDLRKDLIRECHDTKWAGHPGQKRTRALLESSYFWPQMRDQVELYVKTCLVCQQDKVENKQPAGLLEPLPTSEHPWDSITLDFISSLPKSDGFGSIMVVIDRFSKYGTFIPCPKDCTAEEAARLFFKNVVKYWGLPKHIISDRDPRFTGRLWTELFKLLGSELHFSTSFHPQTDGQTERVNSLLECYLRHFVSANQRDWARLLDVAQFSYNLQRSEATGKSPFEIVMGQQPITPHTFHHDFGKGPSPAATQMVQSWGEHLDMARSQLAKAQKRMKKWADAKRRQREYSIGDKVLIKLLPQQFKAFRGVHKGLIRKYEGPFQIIARVGKVSYRLDLPTTLKIHPTFHVSMLKPYHPDDHDESRGYSHRAPPVVTTSFDKEVEEVLSKRVVRRRGVQPSTQYLIKWKGLPETEASWETQEDLWQFPELLHQFEATRASAK</sequence>
<dbReference type="InterPro" id="IPR041588">
    <property type="entry name" value="Integrase_H2C2"/>
</dbReference>
<dbReference type="CDD" id="cd09274">
    <property type="entry name" value="RNase_HI_RT_Ty3"/>
    <property type="match status" value="1"/>
</dbReference>
<evidence type="ECO:0000256" key="3">
    <source>
        <dbReference type="ARBA" id="ARBA00022679"/>
    </source>
</evidence>
<evidence type="ECO:0000256" key="16">
    <source>
        <dbReference type="ARBA" id="ARBA00023242"/>
    </source>
</evidence>
<keyword evidence="5" id="KW-0540">Nuclease</keyword>
<accession>A0A2Z7CMS0</accession>
<dbReference type="Gene3D" id="2.40.50.40">
    <property type="match status" value="1"/>
</dbReference>
<dbReference type="InterPro" id="IPR001584">
    <property type="entry name" value="Integrase_cat-core"/>
</dbReference>
<evidence type="ECO:0000256" key="8">
    <source>
        <dbReference type="ARBA" id="ARBA00022759"/>
    </source>
</evidence>
<evidence type="ECO:0000259" key="17">
    <source>
        <dbReference type="PROSITE" id="PS50013"/>
    </source>
</evidence>
<protein>
    <recommendedName>
        <fullName evidence="21">Integrase catalytic domain-containing protein</fullName>
    </recommendedName>
</protein>
<dbReference type="Pfam" id="PF17921">
    <property type="entry name" value="Integrase_H2C2"/>
    <property type="match status" value="1"/>
</dbReference>
<dbReference type="PANTHER" id="PTHR37984:SF5">
    <property type="entry name" value="PROTEIN NYNRIN-LIKE"/>
    <property type="match status" value="1"/>
</dbReference>
<dbReference type="InterPro" id="IPR016197">
    <property type="entry name" value="Chromo-like_dom_sf"/>
</dbReference>
<evidence type="ECO:0000256" key="4">
    <source>
        <dbReference type="ARBA" id="ARBA00022695"/>
    </source>
</evidence>
<dbReference type="GO" id="GO:0003677">
    <property type="term" value="F:DNA binding"/>
    <property type="evidence" value="ECO:0007669"/>
    <property type="project" value="UniProtKB-KW"/>
</dbReference>
<evidence type="ECO:0000256" key="14">
    <source>
        <dbReference type="ARBA" id="ARBA00023125"/>
    </source>
</evidence>
<dbReference type="InterPro" id="IPR036397">
    <property type="entry name" value="RNaseH_sf"/>
</dbReference>
<dbReference type="PROSITE" id="PS50994">
    <property type="entry name" value="INTEGRASE"/>
    <property type="match status" value="1"/>
</dbReference>
<dbReference type="Proteomes" id="UP000250235">
    <property type="component" value="Unassembled WGS sequence"/>
</dbReference>
<dbReference type="SUPFAM" id="SSF56672">
    <property type="entry name" value="DNA/RNA polymerases"/>
    <property type="match status" value="1"/>
</dbReference>
<keyword evidence="8" id="KW-0255">Endonuclease</keyword>
<keyword evidence="9" id="KW-0378">Hydrolase</keyword>
<keyword evidence="15" id="KW-0233">DNA recombination</keyword>
<keyword evidence="16" id="KW-0539">Nucleus</keyword>
<dbReference type="GO" id="GO:0015074">
    <property type="term" value="P:DNA integration"/>
    <property type="evidence" value="ECO:0007669"/>
    <property type="project" value="UniProtKB-KW"/>
</dbReference>
<dbReference type="GO" id="GO:0006310">
    <property type="term" value="P:DNA recombination"/>
    <property type="evidence" value="ECO:0007669"/>
    <property type="project" value="UniProtKB-KW"/>
</dbReference>
<feature type="domain" description="Chromo" evidence="17">
    <location>
        <begin position="539"/>
        <end position="599"/>
    </location>
</feature>
<dbReference type="InterPro" id="IPR023780">
    <property type="entry name" value="Chromo_domain"/>
</dbReference>
<gene>
    <name evidence="19" type="ORF">F511_07660</name>
</gene>
<dbReference type="GO" id="GO:0003964">
    <property type="term" value="F:RNA-directed DNA polymerase activity"/>
    <property type="evidence" value="ECO:0007669"/>
    <property type="project" value="UniProtKB-KW"/>
</dbReference>
<dbReference type="PROSITE" id="PS00598">
    <property type="entry name" value="CHROMO_1"/>
    <property type="match status" value="1"/>
</dbReference>
<evidence type="ECO:0000256" key="15">
    <source>
        <dbReference type="ARBA" id="ARBA00023172"/>
    </source>
</evidence>
<evidence type="ECO:0000256" key="9">
    <source>
        <dbReference type="ARBA" id="ARBA00022801"/>
    </source>
</evidence>
<evidence type="ECO:0000256" key="7">
    <source>
        <dbReference type="ARBA" id="ARBA00022750"/>
    </source>
</evidence>
<evidence type="ECO:0000313" key="20">
    <source>
        <dbReference type="Proteomes" id="UP000250235"/>
    </source>
</evidence>
<keyword evidence="2" id="KW-0645">Protease</keyword>
<dbReference type="AlphaFoldDB" id="A0A2Z7CMS0"/>
<keyword evidence="4" id="KW-0548">Nucleotidyltransferase</keyword>
<dbReference type="InterPro" id="IPR056924">
    <property type="entry name" value="SH3_Tf2-1"/>
</dbReference>
<evidence type="ECO:0008006" key="21">
    <source>
        <dbReference type="Google" id="ProtNLM"/>
    </source>
</evidence>
<evidence type="ECO:0000256" key="5">
    <source>
        <dbReference type="ARBA" id="ARBA00022722"/>
    </source>
</evidence>
<dbReference type="PANTHER" id="PTHR37984">
    <property type="entry name" value="PROTEIN CBG26694"/>
    <property type="match status" value="1"/>
</dbReference>
<dbReference type="GO" id="GO:0006508">
    <property type="term" value="P:proteolysis"/>
    <property type="evidence" value="ECO:0007669"/>
    <property type="project" value="UniProtKB-KW"/>
</dbReference>
<evidence type="ECO:0000259" key="18">
    <source>
        <dbReference type="PROSITE" id="PS50994"/>
    </source>
</evidence>
<dbReference type="Pfam" id="PF17917">
    <property type="entry name" value="RT_RNaseH"/>
    <property type="match status" value="1"/>
</dbReference>
<dbReference type="InterPro" id="IPR000953">
    <property type="entry name" value="Chromo/chromo_shadow_dom"/>
</dbReference>
<evidence type="ECO:0000256" key="6">
    <source>
        <dbReference type="ARBA" id="ARBA00022723"/>
    </source>
</evidence>
<dbReference type="OrthoDB" id="1939491at2759"/>
<dbReference type="Gene3D" id="3.30.420.10">
    <property type="entry name" value="Ribonuclease H-like superfamily/Ribonuclease H"/>
    <property type="match status" value="1"/>
</dbReference>
<reference evidence="19 20" key="1">
    <citation type="journal article" date="2015" name="Proc. Natl. Acad. Sci. U.S.A.">
        <title>The resurrection genome of Boea hygrometrica: A blueprint for survival of dehydration.</title>
        <authorList>
            <person name="Xiao L."/>
            <person name="Yang G."/>
            <person name="Zhang L."/>
            <person name="Yang X."/>
            <person name="Zhao S."/>
            <person name="Ji Z."/>
            <person name="Zhou Q."/>
            <person name="Hu M."/>
            <person name="Wang Y."/>
            <person name="Chen M."/>
            <person name="Xu Y."/>
            <person name="Jin H."/>
            <person name="Xiao X."/>
            <person name="Hu G."/>
            <person name="Bao F."/>
            <person name="Hu Y."/>
            <person name="Wan P."/>
            <person name="Li L."/>
            <person name="Deng X."/>
            <person name="Kuang T."/>
            <person name="Xiang C."/>
            <person name="Zhu J.K."/>
            <person name="Oliver M.J."/>
            <person name="He Y."/>
        </authorList>
    </citation>
    <scope>NUCLEOTIDE SEQUENCE [LARGE SCALE GENOMIC DNA]</scope>
    <source>
        <strain evidence="20">cv. XS01</strain>
    </source>
</reference>
<comment type="subcellular location">
    <subcellularLocation>
        <location evidence="1">Nucleus</location>
    </subcellularLocation>
</comment>
<evidence type="ECO:0000256" key="10">
    <source>
        <dbReference type="ARBA" id="ARBA00022842"/>
    </source>
</evidence>
<dbReference type="PROSITE" id="PS50013">
    <property type="entry name" value="CHROMO_2"/>
    <property type="match status" value="1"/>
</dbReference>
<evidence type="ECO:0000256" key="11">
    <source>
        <dbReference type="ARBA" id="ARBA00022908"/>
    </source>
</evidence>
<evidence type="ECO:0000256" key="2">
    <source>
        <dbReference type="ARBA" id="ARBA00022670"/>
    </source>
</evidence>
<dbReference type="InterPro" id="IPR023779">
    <property type="entry name" value="Chromodomain_CS"/>
</dbReference>
<dbReference type="SUPFAM" id="SSF53098">
    <property type="entry name" value="Ribonuclease H-like"/>
    <property type="match status" value="1"/>
</dbReference>
<feature type="domain" description="Integrase catalytic" evidence="18">
    <location>
        <begin position="232"/>
        <end position="391"/>
    </location>
</feature>
<dbReference type="FunFam" id="3.30.420.10:FF:000032">
    <property type="entry name" value="Retrovirus-related Pol polyprotein from transposon 297-like Protein"/>
    <property type="match status" value="1"/>
</dbReference>
<keyword evidence="14" id="KW-0238">DNA-binding</keyword>
<dbReference type="EMBL" id="KQ995303">
    <property type="protein sequence ID" value="KZV47237.1"/>
    <property type="molecule type" value="Genomic_DNA"/>
</dbReference>
<dbReference type="Pfam" id="PF24626">
    <property type="entry name" value="SH3_Tf2-1"/>
    <property type="match status" value="1"/>
</dbReference>
<proteinExistence type="predicted"/>
<keyword evidence="6" id="KW-0479">Metal-binding</keyword>
<dbReference type="InterPro" id="IPR012337">
    <property type="entry name" value="RNaseH-like_sf"/>
</dbReference>
<evidence type="ECO:0000313" key="19">
    <source>
        <dbReference type="EMBL" id="KZV47237.1"/>
    </source>
</evidence>
<organism evidence="19 20">
    <name type="scientific">Dorcoceras hygrometricum</name>
    <dbReference type="NCBI Taxonomy" id="472368"/>
    <lineage>
        <taxon>Eukaryota</taxon>
        <taxon>Viridiplantae</taxon>
        <taxon>Streptophyta</taxon>
        <taxon>Embryophyta</taxon>
        <taxon>Tracheophyta</taxon>
        <taxon>Spermatophyta</taxon>
        <taxon>Magnoliopsida</taxon>
        <taxon>eudicotyledons</taxon>
        <taxon>Gunneridae</taxon>
        <taxon>Pentapetalae</taxon>
        <taxon>asterids</taxon>
        <taxon>lamiids</taxon>
        <taxon>Lamiales</taxon>
        <taxon>Gesneriaceae</taxon>
        <taxon>Didymocarpoideae</taxon>
        <taxon>Trichosporeae</taxon>
        <taxon>Loxocarpinae</taxon>
        <taxon>Dorcoceras</taxon>
    </lineage>
</organism>
<evidence type="ECO:0000256" key="12">
    <source>
        <dbReference type="ARBA" id="ARBA00022918"/>
    </source>
</evidence>
<keyword evidence="12" id="KW-0695">RNA-directed DNA polymerase</keyword>
<keyword evidence="11" id="KW-0229">DNA integration</keyword>
<dbReference type="InterPro" id="IPR041373">
    <property type="entry name" value="RT_RNaseH"/>
</dbReference>
<dbReference type="SUPFAM" id="SSF54160">
    <property type="entry name" value="Chromo domain-like"/>
    <property type="match status" value="1"/>
</dbReference>
<dbReference type="GO" id="GO:0046872">
    <property type="term" value="F:metal ion binding"/>
    <property type="evidence" value="ECO:0007669"/>
    <property type="project" value="UniProtKB-KW"/>
</dbReference>
<dbReference type="Gene3D" id="1.10.340.70">
    <property type="match status" value="1"/>
</dbReference>